<accession>A0A212K5H5</accession>
<evidence type="ECO:0000259" key="6">
    <source>
        <dbReference type="Pfam" id="PF07980"/>
    </source>
</evidence>
<dbReference type="EMBL" id="FLUM01000003">
    <property type="protein sequence ID" value="SBW06867.1"/>
    <property type="molecule type" value="Genomic_DNA"/>
</dbReference>
<dbReference type="GO" id="GO:0009279">
    <property type="term" value="C:cell outer membrane"/>
    <property type="evidence" value="ECO:0007669"/>
    <property type="project" value="UniProtKB-SubCell"/>
</dbReference>
<dbReference type="InterPro" id="IPR033985">
    <property type="entry name" value="SusD-like_N"/>
</dbReference>
<feature type="domain" description="RagB/SusD" evidence="6">
    <location>
        <begin position="366"/>
        <end position="499"/>
    </location>
</feature>
<dbReference type="InterPro" id="IPR011990">
    <property type="entry name" value="TPR-like_helical_dom_sf"/>
</dbReference>
<dbReference type="Gene3D" id="1.25.40.390">
    <property type="match status" value="1"/>
</dbReference>
<dbReference type="AlphaFoldDB" id="A0A212K5H5"/>
<evidence type="ECO:0000256" key="5">
    <source>
        <dbReference type="ARBA" id="ARBA00023237"/>
    </source>
</evidence>
<dbReference type="SUPFAM" id="SSF48452">
    <property type="entry name" value="TPR-like"/>
    <property type="match status" value="1"/>
</dbReference>
<evidence type="ECO:0000313" key="8">
    <source>
        <dbReference type="EMBL" id="SBW06867.1"/>
    </source>
</evidence>
<evidence type="ECO:0000256" key="1">
    <source>
        <dbReference type="ARBA" id="ARBA00004442"/>
    </source>
</evidence>
<keyword evidence="4" id="KW-0472">Membrane</keyword>
<proteinExistence type="inferred from homology"/>
<evidence type="ECO:0000256" key="3">
    <source>
        <dbReference type="ARBA" id="ARBA00022729"/>
    </source>
</evidence>
<evidence type="ECO:0000259" key="7">
    <source>
        <dbReference type="Pfam" id="PF14322"/>
    </source>
</evidence>
<comment type="subcellular location">
    <subcellularLocation>
        <location evidence="1">Cell outer membrane</location>
    </subcellularLocation>
</comment>
<name>A0A212K5H5_9BACT</name>
<protein>
    <recommendedName>
        <fullName evidence="9">RagB/SusD family nutrient uptake outer membrane protein</fullName>
    </recommendedName>
</protein>
<evidence type="ECO:0000256" key="2">
    <source>
        <dbReference type="ARBA" id="ARBA00006275"/>
    </source>
</evidence>
<evidence type="ECO:0000256" key="4">
    <source>
        <dbReference type="ARBA" id="ARBA00023136"/>
    </source>
</evidence>
<dbReference type="PROSITE" id="PS51257">
    <property type="entry name" value="PROKAR_LIPOPROTEIN"/>
    <property type="match status" value="1"/>
</dbReference>
<dbReference type="RefSeq" id="WP_296944373.1">
    <property type="nucleotide sequence ID" value="NZ_LT599032.1"/>
</dbReference>
<sequence>MKTKILSLIIVCFGFIGCDLTEEPYGFYSEDNFYKTADDAQTALFYAYNAFTYNEYVRAIFYINELATETCDVKGEEGFGSQEINRWDYSLFKENEQLELYFKYCYLAINRANAVIENVQESPINEDVKKRIMGEAYFLRAWNYYNLAQTFGLVPLQKEMIKTAEQTTPFMANSMDELYNFIIEDCKIAEEKLNINRSVGCADKIAAQSLLAKAYLSIASSKESNVPYYKGMARDVAQMYDSASYWAHKVLYDQTEYRLDPDLLNIYNTRNPDGLEHIFIMSMDKSGIEEGNFSSIDKMFIPYKNGTSLWFKNPDGTFTKSTNMGWGVFTTTNHFANTYANNDLRKTVLMSKLYYIKEDGSAWEDNDTYITRKFIDPDFVGVKSSTRPFLIRFSDIALAYAEAQGPTSEGYTWLNKIRSRAGLDDAPESMNVKAFRDYVVDERAFELAFEGKRLHDLRRKAIVTAKDPRAAASGITEDQAAFYPIPQKEIDLNPNIPKN</sequence>
<dbReference type="Pfam" id="PF07980">
    <property type="entry name" value="SusD_RagB"/>
    <property type="match status" value="1"/>
</dbReference>
<comment type="similarity">
    <text evidence="2">Belongs to the SusD family.</text>
</comment>
<keyword evidence="5" id="KW-0998">Cell outer membrane</keyword>
<gene>
    <name evidence="8" type="ORF">KL86DYS1_31500</name>
</gene>
<feature type="domain" description="SusD-like N-terminal" evidence="7">
    <location>
        <begin position="93"/>
        <end position="216"/>
    </location>
</feature>
<evidence type="ECO:0008006" key="9">
    <source>
        <dbReference type="Google" id="ProtNLM"/>
    </source>
</evidence>
<organism evidence="8">
    <name type="scientific">uncultured Dysgonomonas sp</name>
    <dbReference type="NCBI Taxonomy" id="206096"/>
    <lineage>
        <taxon>Bacteria</taxon>
        <taxon>Pseudomonadati</taxon>
        <taxon>Bacteroidota</taxon>
        <taxon>Bacteroidia</taxon>
        <taxon>Bacteroidales</taxon>
        <taxon>Dysgonomonadaceae</taxon>
        <taxon>Dysgonomonas</taxon>
        <taxon>environmental samples</taxon>
    </lineage>
</organism>
<dbReference type="Pfam" id="PF14322">
    <property type="entry name" value="SusD-like_3"/>
    <property type="match status" value="1"/>
</dbReference>
<dbReference type="InterPro" id="IPR012944">
    <property type="entry name" value="SusD_RagB_dom"/>
</dbReference>
<reference evidence="8" key="1">
    <citation type="submission" date="2016-04" db="EMBL/GenBank/DDBJ databases">
        <authorList>
            <person name="Evans L.H."/>
            <person name="Alamgir A."/>
            <person name="Owens N."/>
            <person name="Weber N.D."/>
            <person name="Virtaneva K."/>
            <person name="Barbian K."/>
            <person name="Babar A."/>
            <person name="Rosenke K."/>
        </authorList>
    </citation>
    <scope>NUCLEOTIDE SEQUENCE</scope>
    <source>
        <strain evidence="8">86-1</strain>
    </source>
</reference>
<keyword evidence="3" id="KW-0732">Signal</keyword>